<reference evidence="8 9" key="1">
    <citation type="submission" date="2019-03" db="EMBL/GenBank/DDBJ databases">
        <title>Genomic Encyclopedia of Type Strains, Phase IV (KMG-IV): sequencing the most valuable type-strain genomes for metagenomic binning, comparative biology and taxonomic classification.</title>
        <authorList>
            <person name="Goeker M."/>
        </authorList>
    </citation>
    <scope>NUCLEOTIDE SEQUENCE [LARGE SCALE GENOMIC DNA]</scope>
    <source>
        <strain evidence="8 9">DSM 19377</strain>
    </source>
</reference>
<dbReference type="PANTHER" id="PTHR42852">
    <property type="entry name" value="THIOL:DISULFIDE INTERCHANGE PROTEIN DSBE"/>
    <property type="match status" value="1"/>
</dbReference>
<evidence type="ECO:0000256" key="3">
    <source>
        <dbReference type="ARBA" id="ARBA00022968"/>
    </source>
</evidence>
<dbReference type="InterPro" id="IPR000866">
    <property type="entry name" value="AhpC/TSA"/>
</dbReference>
<keyword evidence="2" id="KW-0201">Cytochrome c-type biogenesis</keyword>
<dbReference type="Pfam" id="PF00578">
    <property type="entry name" value="AhpC-TSA"/>
    <property type="match status" value="1"/>
</dbReference>
<keyword evidence="6" id="KW-0812">Transmembrane</keyword>
<dbReference type="InterPro" id="IPR036249">
    <property type="entry name" value="Thioredoxin-like_sf"/>
</dbReference>
<dbReference type="GO" id="GO:0030313">
    <property type="term" value="C:cell envelope"/>
    <property type="evidence" value="ECO:0007669"/>
    <property type="project" value="UniProtKB-SubCell"/>
</dbReference>
<keyword evidence="3" id="KW-0735">Signal-anchor</keyword>
<keyword evidence="4" id="KW-1015">Disulfide bond</keyword>
<dbReference type="OrthoDB" id="25753at2"/>
<dbReference type="AlphaFoldDB" id="A0A4R2P9G7"/>
<dbReference type="EMBL" id="SLXK01000002">
    <property type="protein sequence ID" value="TCP31690.1"/>
    <property type="molecule type" value="Genomic_DNA"/>
</dbReference>
<dbReference type="PANTHER" id="PTHR42852:SF6">
    <property type="entry name" value="THIOL:DISULFIDE INTERCHANGE PROTEIN DSBE"/>
    <property type="match status" value="1"/>
</dbReference>
<dbReference type="CDD" id="cd02966">
    <property type="entry name" value="TlpA_like_family"/>
    <property type="match status" value="1"/>
</dbReference>
<keyword evidence="6" id="KW-1133">Transmembrane helix</keyword>
<name>A0A4R2P9G7_9BACL</name>
<keyword evidence="5" id="KW-0676">Redox-active center</keyword>
<dbReference type="GO" id="GO:0017004">
    <property type="term" value="P:cytochrome complex assembly"/>
    <property type="evidence" value="ECO:0007669"/>
    <property type="project" value="UniProtKB-KW"/>
</dbReference>
<dbReference type="InterPro" id="IPR050553">
    <property type="entry name" value="Thioredoxin_ResA/DsbE_sf"/>
</dbReference>
<dbReference type="PROSITE" id="PS51352">
    <property type="entry name" value="THIOREDOXIN_2"/>
    <property type="match status" value="1"/>
</dbReference>
<dbReference type="Proteomes" id="UP000295416">
    <property type="component" value="Unassembled WGS sequence"/>
</dbReference>
<dbReference type="GO" id="GO:0016491">
    <property type="term" value="F:oxidoreductase activity"/>
    <property type="evidence" value="ECO:0007669"/>
    <property type="project" value="InterPro"/>
</dbReference>
<keyword evidence="9" id="KW-1185">Reference proteome</keyword>
<comment type="caution">
    <text evidence="8">The sequence shown here is derived from an EMBL/GenBank/DDBJ whole genome shotgun (WGS) entry which is preliminary data.</text>
</comment>
<comment type="subcellular location">
    <subcellularLocation>
        <location evidence="1">Cell envelope</location>
    </subcellularLocation>
</comment>
<dbReference type="InterPro" id="IPR013766">
    <property type="entry name" value="Thioredoxin_domain"/>
</dbReference>
<dbReference type="SUPFAM" id="SSF52833">
    <property type="entry name" value="Thioredoxin-like"/>
    <property type="match status" value="1"/>
</dbReference>
<dbReference type="RefSeq" id="WP_132743322.1">
    <property type="nucleotide sequence ID" value="NZ_SLXK01000002.1"/>
</dbReference>
<organism evidence="8 9">
    <name type="scientific">Scopulibacillus darangshiensis</name>
    <dbReference type="NCBI Taxonomy" id="442528"/>
    <lineage>
        <taxon>Bacteria</taxon>
        <taxon>Bacillati</taxon>
        <taxon>Bacillota</taxon>
        <taxon>Bacilli</taxon>
        <taxon>Bacillales</taxon>
        <taxon>Sporolactobacillaceae</taxon>
        <taxon>Scopulibacillus</taxon>
    </lineage>
</organism>
<feature type="transmembrane region" description="Helical" evidence="6">
    <location>
        <begin position="12"/>
        <end position="30"/>
    </location>
</feature>
<accession>A0A4R2P9G7</accession>
<evidence type="ECO:0000256" key="4">
    <source>
        <dbReference type="ARBA" id="ARBA00023157"/>
    </source>
</evidence>
<sequence length="176" mass="20386">MADRKKRLIIRTLIILILVAAVGFTIYQIFNKKHVVEIGDTAPDFILTDVHGKKVHLKDFRGKAVVLNFWATWCDPCKREMPYINKVYEKTKNQKDVVILAVNIKESKFAVENFLNRYHIKFPVLMDKKGDVMDAYNIVPIPTTFFIDKDGKVVDKVTETMPSADYLQKKIEKIKP</sequence>
<evidence type="ECO:0000256" key="2">
    <source>
        <dbReference type="ARBA" id="ARBA00022748"/>
    </source>
</evidence>
<dbReference type="NCBIfam" id="NF002854">
    <property type="entry name" value="PRK03147.1"/>
    <property type="match status" value="1"/>
</dbReference>
<dbReference type="Gene3D" id="3.40.30.10">
    <property type="entry name" value="Glutaredoxin"/>
    <property type="match status" value="1"/>
</dbReference>
<evidence type="ECO:0000256" key="6">
    <source>
        <dbReference type="SAM" id="Phobius"/>
    </source>
</evidence>
<proteinExistence type="predicted"/>
<feature type="domain" description="Thioredoxin" evidence="7">
    <location>
        <begin position="36"/>
        <end position="176"/>
    </location>
</feature>
<evidence type="ECO:0000313" key="9">
    <source>
        <dbReference type="Proteomes" id="UP000295416"/>
    </source>
</evidence>
<dbReference type="GO" id="GO:0016209">
    <property type="term" value="F:antioxidant activity"/>
    <property type="evidence" value="ECO:0007669"/>
    <property type="project" value="InterPro"/>
</dbReference>
<evidence type="ECO:0000256" key="5">
    <source>
        <dbReference type="ARBA" id="ARBA00023284"/>
    </source>
</evidence>
<evidence type="ECO:0000313" key="8">
    <source>
        <dbReference type="EMBL" id="TCP31690.1"/>
    </source>
</evidence>
<evidence type="ECO:0000259" key="7">
    <source>
        <dbReference type="PROSITE" id="PS51352"/>
    </source>
</evidence>
<evidence type="ECO:0000256" key="1">
    <source>
        <dbReference type="ARBA" id="ARBA00004196"/>
    </source>
</evidence>
<protein>
    <submittedName>
        <fullName evidence="8">Peroxiredoxin</fullName>
    </submittedName>
</protein>
<keyword evidence="6" id="KW-0472">Membrane</keyword>
<gene>
    <name evidence="8" type="ORF">EV207_102181</name>
</gene>